<dbReference type="AlphaFoldDB" id="A0A1B8GFC6"/>
<proteinExistence type="predicted"/>
<dbReference type="RefSeq" id="XP_018128272.1">
    <property type="nucleotide sequence ID" value="XM_018276710.1"/>
</dbReference>
<dbReference type="GeneID" id="28840661"/>
<dbReference type="EMBL" id="KV460243">
    <property type="protein sequence ID" value="OBT94539.1"/>
    <property type="molecule type" value="Genomic_DNA"/>
</dbReference>
<evidence type="ECO:0000313" key="1">
    <source>
        <dbReference type="EMBL" id="OBT94539.1"/>
    </source>
</evidence>
<accession>A0A1B8GFC6</accession>
<protein>
    <submittedName>
        <fullName evidence="1">Uncharacterized protein</fullName>
    </submittedName>
</protein>
<organism evidence="1 2">
    <name type="scientific">Pseudogymnoascus verrucosus</name>
    <dbReference type="NCBI Taxonomy" id="342668"/>
    <lineage>
        <taxon>Eukaryota</taxon>
        <taxon>Fungi</taxon>
        <taxon>Dikarya</taxon>
        <taxon>Ascomycota</taxon>
        <taxon>Pezizomycotina</taxon>
        <taxon>Leotiomycetes</taxon>
        <taxon>Thelebolales</taxon>
        <taxon>Thelebolaceae</taxon>
        <taxon>Pseudogymnoascus</taxon>
    </lineage>
</organism>
<reference evidence="1 2" key="1">
    <citation type="submission" date="2016-03" db="EMBL/GenBank/DDBJ databases">
        <title>Comparative genomics of Pseudogymnoascus destructans, the fungus causing white-nose syndrome of bats.</title>
        <authorList>
            <person name="Palmer J.M."/>
            <person name="Drees K.P."/>
            <person name="Foster J.T."/>
            <person name="Lindner D.L."/>
        </authorList>
    </citation>
    <scope>NUCLEOTIDE SEQUENCE [LARGE SCALE GENOMIC DNA]</scope>
    <source>
        <strain evidence="1 2">UAMH 10579</strain>
    </source>
</reference>
<sequence length="113" mass="12743">MKLLITSRPIVDINIELGDTYMEFKARPKDLGIVIEGRVTELRHFPADLKNNSSTKMMAYAVKKEEELPLASLPLILPAVTPGLLRRTQRECLVANASPRDDSIIRLITESHF</sequence>
<keyword evidence="2" id="KW-1185">Reference proteome</keyword>
<gene>
    <name evidence="1" type="ORF">VE01_07275</name>
</gene>
<evidence type="ECO:0000313" key="2">
    <source>
        <dbReference type="Proteomes" id="UP000091956"/>
    </source>
</evidence>
<name>A0A1B8GFC6_9PEZI</name>
<dbReference type="Proteomes" id="UP000091956">
    <property type="component" value="Unassembled WGS sequence"/>
</dbReference>
<reference evidence="2" key="2">
    <citation type="journal article" date="2018" name="Nat. Commun.">
        <title>Extreme sensitivity to ultraviolet light in the fungal pathogen causing white-nose syndrome of bats.</title>
        <authorList>
            <person name="Palmer J.M."/>
            <person name="Drees K.P."/>
            <person name="Foster J.T."/>
            <person name="Lindner D.L."/>
        </authorList>
    </citation>
    <scope>NUCLEOTIDE SEQUENCE [LARGE SCALE GENOMIC DNA]</scope>
    <source>
        <strain evidence="2">UAMH 10579</strain>
    </source>
</reference>